<dbReference type="GO" id="GO:0004674">
    <property type="term" value="F:protein serine/threonine kinase activity"/>
    <property type="evidence" value="ECO:0007669"/>
    <property type="project" value="UniProtKB-KW"/>
</dbReference>
<evidence type="ECO:0000259" key="4">
    <source>
        <dbReference type="PROSITE" id="PS50011"/>
    </source>
</evidence>
<keyword evidence="5" id="KW-0723">Serine/threonine-protein kinase</keyword>
<accession>A0A481YT26</accession>
<keyword evidence="5" id="KW-0808">Transferase</keyword>
<dbReference type="InterPro" id="IPR008271">
    <property type="entry name" value="Ser/Thr_kinase_AS"/>
</dbReference>
<evidence type="ECO:0000313" key="5">
    <source>
        <dbReference type="EMBL" id="QBK85925.1"/>
    </source>
</evidence>
<evidence type="ECO:0000256" key="2">
    <source>
        <dbReference type="ARBA" id="ARBA00022840"/>
    </source>
</evidence>
<dbReference type="SUPFAM" id="SSF56112">
    <property type="entry name" value="Protein kinase-like (PK-like)"/>
    <property type="match status" value="1"/>
</dbReference>
<dbReference type="PROSITE" id="PS00108">
    <property type="entry name" value="PROTEIN_KINASE_ST"/>
    <property type="match status" value="1"/>
</dbReference>
<dbReference type="SMART" id="SM00220">
    <property type="entry name" value="S_TKc"/>
    <property type="match status" value="1"/>
</dbReference>
<organism evidence="5">
    <name type="scientific">Marseillevirus LCMAC101</name>
    <dbReference type="NCBI Taxonomy" id="2506602"/>
    <lineage>
        <taxon>Viruses</taxon>
        <taxon>Varidnaviria</taxon>
        <taxon>Bamfordvirae</taxon>
        <taxon>Nucleocytoviricota</taxon>
        <taxon>Megaviricetes</taxon>
        <taxon>Pimascovirales</taxon>
        <taxon>Pimascovirales incertae sedis</taxon>
        <taxon>Marseilleviridae</taxon>
    </lineage>
</organism>
<gene>
    <name evidence="5" type="ORF">LCMAC101_05200</name>
</gene>
<evidence type="ECO:0000256" key="3">
    <source>
        <dbReference type="PROSITE-ProRule" id="PRU10141"/>
    </source>
</evidence>
<dbReference type="PANTHER" id="PTHR44167">
    <property type="entry name" value="OVARIAN-SPECIFIC SERINE/THREONINE-PROTEIN KINASE LOK-RELATED"/>
    <property type="match status" value="1"/>
</dbReference>
<dbReference type="EMBL" id="MK500328">
    <property type="protein sequence ID" value="QBK85925.1"/>
    <property type="molecule type" value="Genomic_DNA"/>
</dbReference>
<dbReference type="InterPro" id="IPR017441">
    <property type="entry name" value="Protein_kinase_ATP_BS"/>
</dbReference>
<dbReference type="PROSITE" id="PS50011">
    <property type="entry name" value="PROTEIN_KINASE_DOM"/>
    <property type="match status" value="1"/>
</dbReference>
<keyword evidence="5" id="KW-0418">Kinase</keyword>
<dbReference type="InterPro" id="IPR011009">
    <property type="entry name" value="Kinase-like_dom_sf"/>
</dbReference>
<sequence>MAVVSRTTHSIRKHDYFETKELGEGSYGSVMLVFNEEGANYAMKRFHSEYDKEDMALLKDFLKRDWEEEVSEELVEFRGPVDEIADGVDELFDEDETDSDSSDHQSPIPGMETGALREISILRCLSNIYPTDKNYIHPNIITLYDICWYDEDISMVMPKMSMSLDVAVEQKLLNNKQKIKIAHGLLSAVDFLHVNNIIHRDVKTDNVLLDDDMTGILCDFSLTKFFAPGTSAKGVTHTPEVGTSTYRAPEQVYDDTYSFSADVWSTGVTILELFNGMIPMDMKEKASLRHIQDLRKKLGQKPLPKLLTRLLAQEPKHRPTCKEALKMDLFTGYSVPNHQKVLNKQLVPKPKPKPVGKKKRRNNPAARIARMKKGTQKKPLTEYERYAKIFEYENPMTCEAAEIYHNKSGEKIIDCIIVASKMYEYYTLDIINDIAEVEEFEIERYLLAEKKILMAMDYCMFI</sequence>
<dbReference type="InterPro" id="IPR000719">
    <property type="entry name" value="Prot_kinase_dom"/>
</dbReference>
<keyword evidence="1 3" id="KW-0547">Nucleotide-binding</keyword>
<dbReference type="Gene3D" id="1.10.510.10">
    <property type="entry name" value="Transferase(Phosphotransferase) domain 1"/>
    <property type="match status" value="1"/>
</dbReference>
<keyword evidence="2 3" id="KW-0067">ATP-binding</keyword>
<dbReference type="PANTHER" id="PTHR44167:SF30">
    <property type="entry name" value="PHOSPHORYLASE KINASE"/>
    <property type="match status" value="1"/>
</dbReference>
<dbReference type="PROSITE" id="PS00107">
    <property type="entry name" value="PROTEIN_KINASE_ATP"/>
    <property type="match status" value="1"/>
</dbReference>
<dbReference type="Pfam" id="PF00069">
    <property type="entry name" value="Pkinase"/>
    <property type="match status" value="1"/>
</dbReference>
<protein>
    <submittedName>
        <fullName evidence="5">Putative serine/threonine protein kinase</fullName>
    </submittedName>
</protein>
<proteinExistence type="predicted"/>
<feature type="binding site" evidence="3">
    <location>
        <position position="44"/>
    </location>
    <ligand>
        <name>ATP</name>
        <dbReference type="ChEBI" id="CHEBI:30616"/>
    </ligand>
</feature>
<feature type="domain" description="Protein kinase" evidence="4">
    <location>
        <begin position="16"/>
        <end position="330"/>
    </location>
</feature>
<reference evidence="5" key="1">
    <citation type="journal article" date="2019" name="MBio">
        <title>Virus Genomes from Deep Sea Sediments Expand the Ocean Megavirome and Support Independent Origins of Viral Gigantism.</title>
        <authorList>
            <person name="Backstrom D."/>
            <person name="Yutin N."/>
            <person name="Jorgensen S.L."/>
            <person name="Dharamshi J."/>
            <person name="Homa F."/>
            <person name="Zaremba-Niedwiedzka K."/>
            <person name="Spang A."/>
            <person name="Wolf Y.I."/>
            <person name="Koonin E.V."/>
            <person name="Ettema T.J."/>
        </authorList>
    </citation>
    <scope>NUCLEOTIDE SEQUENCE</scope>
</reference>
<name>A0A481YT26_9VIRU</name>
<dbReference type="GO" id="GO:0005524">
    <property type="term" value="F:ATP binding"/>
    <property type="evidence" value="ECO:0007669"/>
    <property type="project" value="UniProtKB-UniRule"/>
</dbReference>
<dbReference type="Gene3D" id="3.30.200.20">
    <property type="entry name" value="Phosphorylase Kinase, domain 1"/>
    <property type="match status" value="1"/>
</dbReference>
<evidence type="ECO:0000256" key="1">
    <source>
        <dbReference type="ARBA" id="ARBA00022741"/>
    </source>
</evidence>